<accession>Q24D72</accession>
<dbReference type="Proteomes" id="UP000009168">
    <property type="component" value="Unassembled WGS sequence"/>
</dbReference>
<proteinExistence type="predicted"/>
<sequence length="172" mass="20469">MSNQMQQNLETKKFCQLESDFSESSQMQEEGYEMSDLIQKFENISKNNISKNIIKAFFAYLLDTKENDLLTDFAQKGMQPNQARKMAKNYVKSYSYNNNSLHKLIQHDKYGKAFEFYLTFEAEKWLQESKVLQKETHLIYIDFLKLCCSNPDYSNHIVTYKKNKKSQFRVDE</sequence>
<gene>
    <name evidence="1" type="ORF">TTHERM_01104870</name>
</gene>
<dbReference type="EMBL" id="GG662332">
    <property type="protein sequence ID" value="EAS05717.1"/>
    <property type="molecule type" value="Genomic_DNA"/>
</dbReference>
<dbReference type="InParanoid" id="Q24D72"/>
<dbReference type="RefSeq" id="XP_001025962.1">
    <property type="nucleotide sequence ID" value="XM_001025962.1"/>
</dbReference>
<protein>
    <submittedName>
        <fullName evidence="1">Uncharacterized protein</fullName>
    </submittedName>
</protein>
<organism evidence="1 2">
    <name type="scientific">Tetrahymena thermophila (strain SB210)</name>
    <dbReference type="NCBI Taxonomy" id="312017"/>
    <lineage>
        <taxon>Eukaryota</taxon>
        <taxon>Sar</taxon>
        <taxon>Alveolata</taxon>
        <taxon>Ciliophora</taxon>
        <taxon>Intramacronucleata</taxon>
        <taxon>Oligohymenophorea</taxon>
        <taxon>Hymenostomatida</taxon>
        <taxon>Tetrahymenina</taxon>
        <taxon>Tetrahymenidae</taxon>
        <taxon>Tetrahymena</taxon>
    </lineage>
</organism>
<keyword evidence="2" id="KW-1185">Reference proteome</keyword>
<name>Q24D72_TETTS</name>
<dbReference type="Pfam" id="PF14536">
    <property type="entry name" value="DUF4441"/>
    <property type="match status" value="1"/>
</dbReference>
<dbReference type="HOGENOM" id="CLU_104844_1_0_1"/>
<evidence type="ECO:0000313" key="2">
    <source>
        <dbReference type="Proteomes" id="UP000009168"/>
    </source>
</evidence>
<dbReference type="InterPro" id="IPR028008">
    <property type="entry name" value="DUF4441"/>
</dbReference>
<dbReference type="KEGG" id="tet:TTHERM_01104870"/>
<dbReference type="AlphaFoldDB" id="Q24D72"/>
<dbReference type="GeneID" id="7846971"/>
<evidence type="ECO:0000313" key="1">
    <source>
        <dbReference type="EMBL" id="EAS05717.1"/>
    </source>
</evidence>
<reference evidence="2" key="1">
    <citation type="journal article" date="2006" name="PLoS Biol.">
        <title>Macronuclear genome sequence of the ciliate Tetrahymena thermophila, a model eukaryote.</title>
        <authorList>
            <person name="Eisen J.A."/>
            <person name="Coyne R.S."/>
            <person name="Wu M."/>
            <person name="Wu D."/>
            <person name="Thiagarajan M."/>
            <person name="Wortman J.R."/>
            <person name="Badger J.H."/>
            <person name="Ren Q."/>
            <person name="Amedeo P."/>
            <person name="Jones K.M."/>
            <person name="Tallon L.J."/>
            <person name="Delcher A.L."/>
            <person name="Salzberg S.L."/>
            <person name="Silva J.C."/>
            <person name="Haas B.J."/>
            <person name="Majoros W.H."/>
            <person name="Farzad M."/>
            <person name="Carlton J.M."/>
            <person name="Smith R.K. Jr."/>
            <person name="Garg J."/>
            <person name="Pearlman R.E."/>
            <person name="Karrer K.M."/>
            <person name="Sun L."/>
            <person name="Manning G."/>
            <person name="Elde N.C."/>
            <person name="Turkewitz A.P."/>
            <person name="Asai D.J."/>
            <person name="Wilkes D.E."/>
            <person name="Wang Y."/>
            <person name="Cai H."/>
            <person name="Collins K."/>
            <person name="Stewart B.A."/>
            <person name="Lee S.R."/>
            <person name="Wilamowska K."/>
            <person name="Weinberg Z."/>
            <person name="Ruzzo W.L."/>
            <person name="Wloga D."/>
            <person name="Gaertig J."/>
            <person name="Frankel J."/>
            <person name="Tsao C.-C."/>
            <person name="Gorovsky M.A."/>
            <person name="Keeling P.J."/>
            <person name="Waller R.F."/>
            <person name="Patron N.J."/>
            <person name="Cherry J.M."/>
            <person name="Stover N.A."/>
            <person name="Krieger C.J."/>
            <person name="del Toro C."/>
            <person name="Ryder H.F."/>
            <person name="Williamson S.C."/>
            <person name="Barbeau R.A."/>
            <person name="Hamilton E.P."/>
            <person name="Orias E."/>
        </authorList>
    </citation>
    <scope>NUCLEOTIDE SEQUENCE [LARGE SCALE GENOMIC DNA]</scope>
    <source>
        <strain evidence="2">SB210</strain>
    </source>
</reference>